<dbReference type="RefSeq" id="WP_163731458.1">
    <property type="nucleotide sequence ID" value="NZ_JAAGOA010000001.1"/>
</dbReference>
<evidence type="ECO:0000259" key="2">
    <source>
        <dbReference type="Pfam" id="PF03795"/>
    </source>
</evidence>
<dbReference type="Gene3D" id="3.30.70.1060">
    <property type="entry name" value="Dimeric alpha+beta barrel"/>
    <property type="match status" value="1"/>
</dbReference>
<dbReference type="Pfam" id="PF03795">
    <property type="entry name" value="YCII"/>
    <property type="match status" value="1"/>
</dbReference>
<dbReference type="PANTHER" id="PTHR35174">
    <property type="entry name" value="BLL7171 PROTEIN-RELATED"/>
    <property type="match status" value="1"/>
</dbReference>
<organism evidence="3 4">
    <name type="scientific">Phytoactinopolyspora halotolerans</name>
    <dbReference type="NCBI Taxonomy" id="1981512"/>
    <lineage>
        <taxon>Bacteria</taxon>
        <taxon>Bacillati</taxon>
        <taxon>Actinomycetota</taxon>
        <taxon>Actinomycetes</taxon>
        <taxon>Jiangellales</taxon>
        <taxon>Jiangellaceae</taxon>
        <taxon>Phytoactinopolyspora</taxon>
    </lineage>
</organism>
<dbReference type="AlphaFoldDB" id="A0A6L9S1U1"/>
<dbReference type="PANTHER" id="PTHR35174:SF3">
    <property type="entry name" value="BLL7171 PROTEIN"/>
    <property type="match status" value="1"/>
</dbReference>
<evidence type="ECO:0000313" key="3">
    <source>
        <dbReference type="EMBL" id="NED98780.1"/>
    </source>
</evidence>
<evidence type="ECO:0000256" key="1">
    <source>
        <dbReference type="ARBA" id="ARBA00007689"/>
    </source>
</evidence>
<keyword evidence="4" id="KW-1185">Reference proteome</keyword>
<accession>A0A6L9S1U1</accession>
<dbReference type="SUPFAM" id="SSF54909">
    <property type="entry name" value="Dimeric alpha+beta barrel"/>
    <property type="match status" value="1"/>
</dbReference>
<comment type="similarity">
    <text evidence="1">Belongs to the YciI family.</text>
</comment>
<gene>
    <name evidence="3" type="ORF">G1H10_01200</name>
</gene>
<evidence type="ECO:0000313" key="4">
    <source>
        <dbReference type="Proteomes" id="UP000475214"/>
    </source>
</evidence>
<dbReference type="InterPro" id="IPR011008">
    <property type="entry name" value="Dimeric_a/b-barrel"/>
</dbReference>
<sequence>MKYMLLMTYGVPADVDEKHGEISTWPPEDIKAHHQFQRDMNQELVDSGELADAQGLASPEQAKIVRFAGHGAPVVTDGPFPESKELLAGYRIVDVESEQRAIDIAAKMSAAPGRGGEPLNLPIEVRQVMSAPDVDV</sequence>
<reference evidence="3 4" key="1">
    <citation type="submission" date="2020-02" db="EMBL/GenBank/DDBJ databases">
        <authorList>
            <person name="Li X.-J."/>
            <person name="Han X.-M."/>
        </authorList>
    </citation>
    <scope>NUCLEOTIDE SEQUENCE [LARGE SCALE GENOMIC DNA]</scope>
    <source>
        <strain evidence="3 4">CCTCC AB 2017055</strain>
    </source>
</reference>
<dbReference type="Proteomes" id="UP000475214">
    <property type="component" value="Unassembled WGS sequence"/>
</dbReference>
<dbReference type="InterPro" id="IPR005545">
    <property type="entry name" value="YCII"/>
</dbReference>
<name>A0A6L9S1U1_9ACTN</name>
<proteinExistence type="inferred from homology"/>
<dbReference type="EMBL" id="JAAGOA010000001">
    <property type="protein sequence ID" value="NED98780.1"/>
    <property type="molecule type" value="Genomic_DNA"/>
</dbReference>
<feature type="domain" description="YCII-related" evidence="2">
    <location>
        <begin position="11"/>
        <end position="109"/>
    </location>
</feature>
<protein>
    <recommendedName>
        <fullName evidence="2">YCII-related domain-containing protein</fullName>
    </recommendedName>
</protein>
<comment type="caution">
    <text evidence="3">The sequence shown here is derived from an EMBL/GenBank/DDBJ whole genome shotgun (WGS) entry which is preliminary data.</text>
</comment>